<dbReference type="Gene3D" id="1.10.10.60">
    <property type="entry name" value="Homeodomain-like"/>
    <property type="match status" value="1"/>
</dbReference>
<evidence type="ECO:0000313" key="5">
    <source>
        <dbReference type="Proteomes" id="UP000062973"/>
    </source>
</evidence>
<keyword evidence="1 2" id="KW-0238">DNA-binding</keyword>
<dbReference type="AlphaFoldDB" id="A0A076MY17"/>
<reference evidence="4 5" key="1">
    <citation type="submission" date="2014-07" db="EMBL/GenBank/DDBJ databases">
        <title>Whole Genome Sequence of the Amycolatopsis methanolica 239.</title>
        <authorList>
            <person name="Tang B."/>
        </authorList>
    </citation>
    <scope>NUCLEOTIDE SEQUENCE [LARGE SCALE GENOMIC DNA]</scope>
    <source>
        <strain evidence="4 5">239</strain>
    </source>
</reference>
<dbReference type="KEGG" id="amq:AMETH_5471"/>
<dbReference type="Pfam" id="PF00440">
    <property type="entry name" value="TetR_N"/>
    <property type="match status" value="1"/>
</dbReference>
<dbReference type="PRINTS" id="PR00455">
    <property type="entry name" value="HTHTETR"/>
</dbReference>
<proteinExistence type="predicted"/>
<dbReference type="InterPro" id="IPR009057">
    <property type="entry name" value="Homeodomain-like_sf"/>
</dbReference>
<dbReference type="GO" id="GO:0000976">
    <property type="term" value="F:transcription cis-regulatory region binding"/>
    <property type="evidence" value="ECO:0007669"/>
    <property type="project" value="TreeGrafter"/>
</dbReference>
<dbReference type="PROSITE" id="PS50977">
    <property type="entry name" value="HTH_TETR_2"/>
    <property type="match status" value="1"/>
</dbReference>
<dbReference type="STRING" id="1068978.AMETH_5471"/>
<keyword evidence="5" id="KW-1185">Reference proteome</keyword>
<dbReference type="EMBL" id="CP009110">
    <property type="protein sequence ID" value="AIJ25563.1"/>
    <property type="molecule type" value="Genomic_DNA"/>
</dbReference>
<dbReference type="InterPro" id="IPR001647">
    <property type="entry name" value="HTH_TetR"/>
</dbReference>
<dbReference type="SUPFAM" id="SSF46689">
    <property type="entry name" value="Homeodomain-like"/>
    <property type="match status" value="1"/>
</dbReference>
<accession>A0A076MY17</accession>
<sequence length="213" mass="23528">MKDARRPRRDPARKARILTAAAELISRNGYHTVGMADIGQAAGIVGSGIYRHFESKSAILVELLEQVMDQLTNGASAIVDEARDDGSAVSGLIRHHVRIAIHDRRILQVYHREARNLPDHDLRRLRRAQRHYIEEWVAAVAPLRPDLADGEIRVLVHAAIGSIQSILFYNSGLPVPRLTTLLTEAAHACLGVRGVPSGIRVEPLADWQDKEGA</sequence>
<evidence type="ECO:0000256" key="1">
    <source>
        <dbReference type="ARBA" id="ARBA00023125"/>
    </source>
</evidence>
<gene>
    <name evidence="4" type="ORF">AMETH_5471</name>
</gene>
<evidence type="ECO:0000256" key="2">
    <source>
        <dbReference type="PROSITE-ProRule" id="PRU00335"/>
    </source>
</evidence>
<protein>
    <submittedName>
        <fullName evidence="4">TetR family transcriptional regulator</fullName>
    </submittedName>
</protein>
<dbReference type="eggNOG" id="COG1309">
    <property type="taxonomic scope" value="Bacteria"/>
</dbReference>
<dbReference type="PANTHER" id="PTHR30055:SF237">
    <property type="entry name" value="TRANSCRIPTIONAL REPRESSOR MCE3R"/>
    <property type="match status" value="1"/>
</dbReference>
<dbReference type="GO" id="GO:0003700">
    <property type="term" value="F:DNA-binding transcription factor activity"/>
    <property type="evidence" value="ECO:0007669"/>
    <property type="project" value="TreeGrafter"/>
</dbReference>
<dbReference type="Gene3D" id="1.10.357.10">
    <property type="entry name" value="Tetracycline Repressor, domain 2"/>
    <property type="match status" value="1"/>
</dbReference>
<dbReference type="PANTHER" id="PTHR30055">
    <property type="entry name" value="HTH-TYPE TRANSCRIPTIONAL REGULATOR RUTR"/>
    <property type="match status" value="1"/>
</dbReference>
<dbReference type="HOGENOM" id="CLU_069356_22_1_11"/>
<name>A0A076MY17_AMYME</name>
<evidence type="ECO:0000259" key="3">
    <source>
        <dbReference type="PROSITE" id="PS50977"/>
    </source>
</evidence>
<organism evidence="4 5">
    <name type="scientific">Amycolatopsis methanolica 239</name>
    <dbReference type="NCBI Taxonomy" id="1068978"/>
    <lineage>
        <taxon>Bacteria</taxon>
        <taxon>Bacillati</taxon>
        <taxon>Actinomycetota</taxon>
        <taxon>Actinomycetes</taxon>
        <taxon>Pseudonocardiales</taxon>
        <taxon>Pseudonocardiaceae</taxon>
        <taxon>Amycolatopsis</taxon>
        <taxon>Amycolatopsis methanolica group</taxon>
    </lineage>
</organism>
<feature type="DNA-binding region" description="H-T-H motif" evidence="2">
    <location>
        <begin position="34"/>
        <end position="53"/>
    </location>
</feature>
<dbReference type="InterPro" id="IPR050109">
    <property type="entry name" value="HTH-type_TetR-like_transc_reg"/>
</dbReference>
<feature type="domain" description="HTH tetR-type" evidence="3">
    <location>
        <begin position="11"/>
        <end position="71"/>
    </location>
</feature>
<evidence type="ECO:0000313" key="4">
    <source>
        <dbReference type="EMBL" id="AIJ25563.1"/>
    </source>
</evidence>
<dbReference type="Proteomes" id="UP000062973">
    <property type="component" value="Chromosome"/>
</dbReference>
<dbReference type="OrthoDB" id="4456617at2"/>
<dbReference type="PATRIC" id="fig|1068978.7.peg.5869"/>
<dbReference type="RefSeq" id="WP_017984404.1">
    <property type="nucleotide sequence ID" value="NZ_AQUL01000001.1"/>
</dbReference>